<evidence type="ECO:0000256" key="1">
    <source>
        <dbReference type="SAM" id="Phobius"/>
    </source>
</evidence>
<gene>
    <name evidence="2" type="ORF">GCM10008936_13730</name>
</gene>
<sequence length="107" mass="12349">MIEKWNLNLEETKIWLTLGGSVLFSFLLAILVISLDTRLITLNEYFPEWTLTSVDLAREILSLLAGSLFSVATFTFVTMLTIVTLYTSNFSPVLPRIFYLTEYQCRR</sequence>
<dbReference type="EMBL" id="BAAADA010000116">
    <property type="protein sequence ID" value="GAA0486180.1"/>
    <property type="molecule type" value="Genomic_DNA"/>
</dbReference>
<proteinExistence type="predicted"/>
<organism evidence="2 3">
    <name type="scientific">Alkalibacterium indicireducens</name>
    <dbReference type="NCBI Taxonomy" id="398758"/>
    <lineage>
        <taxon>Bacteria</taxon>
        <taxon>Bacillati</taxon>
        <taxon>Bacillota</taxon>
        <taxon>Bacilli</taxon>
        <taxon>Lactobacillales</taxon>
        <taxon>Carnobacteriaceae</taxon>
        <taxon>Alkalibacterium</taxon>
    </lineage>
</organism>
<keyword evidence="3" id="KW-1185">Reference proteome</keyword>
<evidence type="ECO:0000313" key="3">
    <source>
        <dbReference type="Proteomes" id="UP001410648"/>
    </source>
</evidence>
<feature type="transmembrane region" description="Helical" evidence="1">
    <location>
        <begin position="60"/>
        <end position="86"/>
    </location>
</feature>
<keyword evidence="1" id="KW-1133">Transmembrane helix</keyword>
<keyword evidence="1" id="KW-0472">Membrane</keyword>
<dbReference type="Pfam" id="PF10011">
    <property type="entry name" value="DUF2254"/>
    <property type="match status" value="1"/>
</dbReference>
<dbReference type="InterPro" id="IPR018723">
    <property type="entry name" value="DUF2254_membrane"/>
</dbReference>
<name>A0ABP3KU95_9LACT</name>
<protein>
    <recommendedName>
        <fullName evidence="4">DUF2254 domain-containing protein</fullName>
    </recommendedName>
</protein>
<reference evidence="3" key="1">
    <citation type="journal article" date="2019" name="Int. J. Syst. Evol. Microbiol.">
        <title>The Global Catalogue of Microorganisms (GCM) 10K type strain sequencing project: providing services to taxonomists for standard genome sequencing and annotation.</title>
        <authorList>
            <consortium name="The Broad Institute Genomics Platform"/>
            <consortium name="The Broad Institute Genome Sequencing Center for Infectious Disease"/>
            <person name="Wu L."/>
            <person name="Ma J."/>
        </authorList>
    </citation>
    <scope>NUCLEOTIDE SEQUENCE [LARGE SCALE GENOMIC DNA]</scope>
    <source>
        <strain evidence="3">JCM 14232</strain>
    </source>
</reference>
<keyword evidence="1" id="KW-0812">Transmembrane</keyword>
<comment type="caution">
    <text evidence="2">The sequence shown here is derived from an EMBL/GenBank/DDBJ whole genome shotgun (WGS) entry which is preliminary data.</text>
</comment>
<dbReference type="Proteomes" id="UP001410648">
    <property type="component" value="Unassembled WGS sequence"/>
</dbReference>
<feature type="transmembrane region" description="Helical" evidence="1">
    <location>
        <begin position="14"/>
        <end position="40"/>
    </location>
</feature>
<evidence type="ECO:0008006" key="4">
    <source>
        <dbReference type="Google" id="ProtNLM"/>
    </source>
</evidence>
<accession>A0ABP3KU95</accession>
<evidence type="ECO:0000313" key="2">
    <source>
        <dbReference type="EMBL" id="GAA0486180.1"/>
    </source>
</evidence>